<feature type="non-terminal residue" evidence="3">
    <location>
        <position position="186"/>
    </location>
</feature>
<dbReference type="Pfam" id="PF13041">
    <property type="entry name" value="PPR_2"/>
    <property type="match status" value="1"/>
</dbReference>
<name>A0AAN8UNB8_9MAGN</name>
<dbReference type="EMBL" id="JBAMMX010000026">
    <property type="protein sequence ID" value="KAK6914411.1"/>
    <property type="molecule type" value="Genomic_DNA"/>
</dbReference>
<keyword evidence="4" id="KW-1185">Reference proteome</keyword>
<dbReference type="PANTHER" id="PTHR47926:SF531">
    <property type="entry name" value="TETRATRICOPEPTIDE REPEAT SUPERFAMILY PROTEIN"/>
    <property type="match status" value="1"/>
</dbReference>
<reference evidence="3 4" key="1">
    <citation type="submission" date="2023-12" db="EMBL/GenBank/DDBJ databases">
        <title>A high-quality genome assembly for Dillenia turbinata (Dilleniales).</title>
        <authorList>
            <person name="Chanderbali A."/>
        </authorList>
    </citation>
    <scope>NUCLEOTIDE SEQUENCE [LARGE SCALE GENOMIC DNA]</scope>
    <source>
        <strain evidence="3">LSX21</strain>
        <tissue evidence="3">Leaf</tissue>
    </source>
</reference>
<dbReference type="PANTHER" id="PTHR47926">
    <property type="entry name" value="PENTATRICOPEPTIDE REPEAT-CONTAINING PROTEIN"/>
    <property type="match status" value="1"/>
</dbReference>
<dbReference type="InterPro" id="IPR046960">
    <property type="entry name" value="PPR_At4g14850-like_plant"/>
</dbReference>
<evidence type="ECO:0000256" key="1">
    <source>
        <dbReference type="ARBA" id="ARBA00022737"/>
    </source>
</evidence>
<sequence length="186" mass="21197">MLDFNQMDERCIFTWTTMVSGLAFHGHCKEALTLFDRMRSEGVKPDDVIFFPVLSACTQEGLASWKKQFIESIHSEPNTVILATLLSCCKIYGKVELLEFAIKMVRAQNPNYLKLAANLNASTGWQDVLNFHAAMQEQEFGHVPGCSSIQVGSGIREFLPRDLQQERRDKIYAVLDYLSRNMREKA</sequence>
<comment type="caution">
    <text evidence="3">The sequence shown here is derived from an EMBL/GenBank/DDBJ whole genome shotgun (WGS) entry which is preliminary data.</text>
</comment>
<evidence type="ECO:0000313" key="3">
    <source>
        <dbReference type="EMBL" id="KAK6914411.1"/>
    </source>
</evidence>
<feature type="repeat" description="PPR" evidence="2">
    <location>
        <begin position="11"/>
        <end position="45"/>
    </location>
</feature>
<organism evidence="3 4">
    <name type="scientific">Dillenia turbinata</name>
    <dbReference type="NCBI Taxonomy" id="194707"/>
    <lineage>
        <taxon>Eukaryota</taxon>
        <taxon>Viridiplantae</taxon>
        <taxon>Streptophyta</taxon>
        <taxon>Embryophyta</taxon>
        <taxon>Tracheophyta</taxon>
        <taxon>Spermatophyta</taxon>
        <taxon>Magnoliopsida</taxon>
        <taxon>eudicotyledons</taxon>
        <taxon>Gunneridae</taxon>
        <taxon>Pentapetalae</taxon>
        <taxon>Dilleniales</taxon>
        <taxon>Dilleniaceae</taxon>
        <taxon>Dillenia</taxon>
    </lineage>
</organism>
<keyword evidence="1" id="KW-0677">Repeat</keyword>
<dbReference type="AlphaFoldDB" id="A0AAN8UNB8"/>
<dbReference type="GO" id="GO:0003723">
    <property type="term" value="F:RNA binding"/>
    <property type="evidence" value="ECO:0007669"/>
    <property type="project" value="InterPro"/>
</dbReference>
<proteinExistence type="predicted"/>
<accession>A0AAN8UNB8</accession>
<dbReference type="NCBIfam" id="TIGR00756">
    <property type="entry name" value="PPR"/>
    <property type="match status" value="1"/>
</dbReference>
<dbReference type="Proteomes" id="UP001370490">
    <property type="component" value="Unassembled WGS sequence"/>
</dbReference>
<evidence type="ECO:0000313" key="4">
    <source>
        <dbReference type="Proteomes" id="UP001370490"/>
    </source>
</evidence>
<dbReference type="GO" id="GO:0009451">
    <property type="term" value="P:RNA modification"/>
    <property type="evidence" value="ECO:0007669"/>
    <property type="project" value="InterPro"/>
</dbReference>
<evidence type="ECO:0000256" key="2">
    <source>
        <dbReference type="PROSITE-ProRule" id="PRU00708"/>
    </source>
</evidence>
<dbReference type="Gene3D" id="1.25.40.10">
    <property type="entry name" value="Tetratricopeptide repeat domain"/>
    <property type="match status" value="1"/>
</dbReference>
<dbReference type="PROSITE" id="PS51375">
    <property type="entry name" value="PPR"/>
    <property type="match status" value="1"/>
</dbReference>
<dbReference type="InterPro" id="IPR002885">
    <property type="entry name" value="PPR_rpt"/>
</dbReference>
<dbReference type="InterPro" id="IPR011990">
    <property type="entry name" value="TPR-like_helical_dom_sf"/>
</dbReference>
<gene>
    <name evidence="3" type="ORF">RJ641_021732</name>
</gene>
<protein>
    <submittedName>
        <fullName evidence="3">Pentatricopeptide repeat</fullName>
    </submittedName>
</protein>